<evidence type="ECO:0000313" key="2">
    <source>
        <dbReference type="Proteomes" id="UP001231649"/>
    </source>
</evidence>
<sequence>MNNKVFILVFLTYISLAAASSLAPFITKCKENDDKCHTESAQEVIPLFADGIPELNVPKHDPLLLKYVDASTSNLKLIITDIVVRGLKNCIAQKVSRGDLKLYVELQCGVNFKGKYDMKGQLFLLPIAGNGDLTATVPNILIKVAADVKEKTGKDGKMHWAVKSWSHSFELNEKSYVRFDNLFPDNKLLRTTTEELIAANGNDVIREIGPKVIEALCAEVISGVNNFFLTVPFEDLTL</sequence>
<comment type="caution">
    <text evidence="1">The sequence shown here is derived from an EMBL/GenBank/DDBJ whole genome shotgun (WGS) entry which is preliminary data.</text>
</comment>
<gene>
    <name evidence="1" type="ORF">PYW08_003141</name>
</gene>
<proteinExistence type="predicted"/>
<accession>A0ACC2QQC1</accession>
<dbReference type="EMBL" id="CM056790">
    <property type="protein sequence ID" value="KAJ8723229.1"/>
    <property type="molecule type" value="Genomic_DNA"/>
</dbReference>
<organism evidence="1 2">
    <name type="scientific">Mythimna loreyi</name>
    <dbReference type="NCBI Taxonomy" id="667449"/>
    <lineage>
        <taxon>Eukaryota</taxon>
        <taxon>Metazoa</taxon>
        <taxon>Ecdysozoa</taxon>
        <taxon>Arthropoda</taxon>
        <taxon>Hexapoda</taxon>
        <taxon>Insecta</taxon>
        <taxon>Pterygota</taxon>
        <taxon>Neoptera</taxon>
        <taxon>Endopterygota</taxon>
        <taxon>Lepidoptera</taxon>
        <taxon>Glossata</taxon>
        <taxon>Ditrysia</taxon>
        <taxon>Noctuoidea</taxon>
        <taxon>Noctuidae</taxon>
        <taxon>Noctuinae</taxon>
        <taxon>Hadenini</taxon>
        <taxon>Mythimna</taxon>
    </lineage>
</organism>
<dbReference type="Proteomes" id="UP001231649">
    <property type="component" value="Chromosome 14"/>
</dbReference>
<protein>
    <submittedName>
        <fullName evidence="1">Uncharacterized protein</fullName>
    </submittedName>
</protein>
<name>A0ACC2QQC1_9NEOP</name>
<reference evidence="1" key="1">
    <citation type="submission" date="2023-03" db="EMBL/GenBank/DDBJ databases">
        <title>Chromosome-level genomes of two armyworms, Mythimna separata and Mythimna loreyi, provide insights into the biosynthesis and reception of sex pheromones.</title>
        <authorList>
            <person name="Zhao H."/>
        </authorList>
    </citation>
    <scope>NUCLEOTIDE SEQUENCE</scope>
    <source>
        <strain evidence="1">BeijingLab</strain>
    </source>
</reference>
<evidence type="ECO:0000313" key="1">
    <source>
        <dbReference type="EMBL" id="KAJ8723229.1"/>
    </source>
</evidence>
<keyword evidence="2" id="KW-1185">Reference proteome</keyword>